<dbReference type="GO" id="GO:0003676">
    <property type="term" value="F:nucleic acid binding"/>
    <property type="evidence" value="ECO:0007669"/>
    <property type="project" value="InterPro"/>
</dbReference>
<protein>
    <recommendedName>
        <fullName evidence="1">RNase H type-1 domain-containing protein</fullName>
    </recommendedName>
</protein>
<organism evidence="2 3">
    <name type="scientific">Morella rubra</name>
    <name type="common">Chinese bayberry</name>
    <dbReference type="NCBI Taxonomy" id="262757"/>
    <lineage>
        <taxon>Eukaryota</taxon>
        <taxon>Viridiplantae</taxon>
        <taxon>Streptophyta</taxon>
        <taxon>Embryophyta</taxon>
        <taxon>Tracheophyta</taxon>
        <taxon>Spermatophyta</taxon>
        <taxon>Magnoliopsida</taxon>
        <taxon>eudicotyledons</taxon>
        <taxon>Gunneridae</taxon>
        <taxon>Pentapetalae</taxon>
        <taxon>rosids</taxon>
        <taxon>fabids</taxon>
        <taxon>Fagales</taxon>
        <taxon>Myricaceae</taxon>
        <taxon>Morella</taxon>
    </lineage>
</organism>
<dbReference type="Pfam" id="PF13456">
    <property type="entry name" value="RVT_3"/>
    <property type="match status" value="1"/>
</dbReference>
<proteinExistence type="predicted"/>
<dbReference type="GO" id="GO:0004523">
    <property type="term" value="F:RNA-DNA hybrid ribonuclease activity"/>
    <property type="evidence" value="ECO:0007669"/>
    <property type="project" value="InterPro"/>
</dbReference>
<dbReference type="OrthoDB" id="1906820at2759"/>
<dbReference type="Proteomes" id="UP000516437">
    <property type="component" value="Chromosome 3"/>
</dbReference>
<sequence length="142" mass="15526">MYLVVLCRNSDGWIIQARTSKIVGNNPIKGEAPATRMAFQVATSYRGVEVVVKGDCLNLVNQVADIESIPDWDIAGEVSTIRILLNENGKWKSGWISREVNFAAHNLAKWCTMSLILGDICIQNLPSDVGHCDDAALGKLPT</sequence>
<gene>
    <name evidence="2" type="ORF">CJ030_MR3G005787</name>
</gene>
<dbReference type="InterPro" id="IPR036397">
    <property type="entry name" value="RNaseH_sf"/>
</dbReference>
<name>A0A6A1W7W1_9ROSI</name>
<dbReference type="Gene3D" id="3.30.420.10">
    <property type="entry name" value="Ribonuclease H-like superfamily/Ribonuclease H"/>
    <property type="match status" value="1"/>
</dbReference>
<reference evidence="2 3" key="1">
    <citation type="journal article" date="2019" name="Plant Biotechnol. J.">
        <title>The red bayberry genome and genetic basis of sex determination.</title>
        <authorList>
            <person name="Jia H.M."/>
            <person name="Jia H.J."/>
            <person name="Cai Q.L."/>
            <person name="Wang Y."/>
            <person name="Zhao H.B."/>
            <person name="Yang W.F."/>
            <person name="Wang G.Y."/>
            <person name="Li Y.H."/>
            <person name="Zhan D.L."/>
            <person name="Shen Y.T."/>
            <person name="Niu Q.F."/>
            <person name="Chang L."/>
            <person name="Qiu J."/>
            <person name="Zhao L."/>
            <person name="Xie H.B."/>
            <person name="Fu W.Y."/>
            <person name="Jin J."/>
            <person name="Li X.W."/>
            <person name="Jiao Y."/>
            <person name="Zhou C.C."/>
            <person name="Tu T."/>
            <person name="Chai C.Y."/>
            <person name="Gao J.L."/>
            <person name="Fan L.J."/>
            <person name="van de Weg E."/>
            <person name="Wang J.Y."/>
            <person name="Gao Z.S."/>
        </authorList>
    </citation>
    <scope>NUCLEOTIDE SEQUENCE [LARGE SCALE GENOMIC DNA]</scope>
    <source>
        <tissue evidence="2">Leaves</tissue>
    </source>
</reference>
<dbReference type="PANTHER" id="PTHR47723">
    <property type="entry name" value="OS05G0353850 PROTEIN"/>
    <property type="match status" value="1"/>
</dbReference>
<evidence type="ECO:0000313" key="3">
    <source>
        <dbReference type="Proteomes" id="UP000516437"/>
    </source>
</evidence>
<keyword evidence="3" id="KW-1185">Reference proteome</keyword>
<dbReference type="PANTHER" id="PTHR47723:SF21">
    <property type="entry name" value="POLYNUCLEOTIDYL TRANSFERASE, RIBONUCLEASE H-LIKE SUPERFAMILY PROTEIN"/>
    <property type="match status" value="1"/>
</dbReference>
<feature type="domain" description="RNase H type-1" evidence="1">
    <location>
        <begin position="4"/>
        <end position="111"/>
    </location>
</feature>
<dbReference type="CDD" id="cd06222">
    <property type="entry name" value="RNase_H_like"/>
    <property type="match status" value="1"/>
</dbReference>
<dbReference type="InterPro" id="IPR044730">
    <property type="entry name" value="RNase_H-like_dom_plant"/>
</dbReference>
<evidence type="ECO:0000313" key="2">
    <source>
        <dbReference type="EMBL" id="KAB1219778.1"/>
    </source>
</evidence>
<dbReference type="AlphaFoldDB" id="A0A6A1W7W1"/>
<dbReference type="InterPro" id="IPR053151">
    <property type="entry name" value="RNase_H-like"/>
</dbReference>
<dbReference type="InterPro" id="IPR002156">
    <property type="entry name" value="RNaseH_domain"/>
</dbReference>
<evidence type="ECO:0000259" key="1">
    <source>
        <dbReference type="Pfam" id="PF13456"/>
    </source>
</evidence>
<dbReference type="EMBL" id="RXIC02000021">
    <property type="protein sequence ID" value="KAB1219778.1"/>
    <property type="molecule type" value="Genomic_DNA"/>
</dbReference>
<comment type="caution">
    <text evidence="2">The sequence shown here is derived from an EMBL/GenBank/DDBJ whole genome shotgun (WGS) entry which is preliminary data.</text>
</comment>
<accession>A0A6A1W7W1</accession>